<evidence type="ECO:0000313" key="2">
    <source>
        <dbReference type="Proteomes" id="UP000076830"/>
    </source>
</evidence>
<dbReference type="KEGG" id="dko:I596_3712"/>
<sequence length="49" mass="5443">MQRVPCNHPIRCRVHKCFPKRTTVEQPATMRDAEANGCVNSGPVEYGSA</sequence>
<keyword evidence="2" id="KW-1185">Reference proteome</keyword>
<dbReference type="AlphaFoldDB" id="A0A160DY42"/>
<evidence type="ECO:0000313" key="1">
    <source>
        <dbReference type="EMBL" id="ANB19695.1"/>
    </source>
</evidence>
<gene>
    <name evidence="1" type="ORF">I596_3712</name>
</gene>
<accession>A0A160DY42</accession>
<organism evidence="1 2">
    <name type="scientific">Dokdonella koreensis DS-123</name>
    <dbReference type="NCBI Taxonomy" id="1300342"/>
    <lineage>
        <taxon>Bacteria</taxon>
        <taxon>Pseudomonadati</taxon>
        <taxon>Pseudomonadota</taxon>
        <taxon>Gammaproteobacteria</taxon>
        <taxon>Lysobacterales</taxon>
        <taxon>Rhodanobacteraceae</taxon>
        <taxon>Dokdonella</taxon>
    </lineage>
</organism>
<reference evidence="1 2" key="1">
    <citation type="submission" date="2016-04" db="EMBL/GenBank/DDBJ databases">
        <title>Complete genome sequence of Dokdonella koreensis DS-123T.</title>
        <authorList>
            <person name="Kim J.F."/>
            <person name="Lee H."/>
            <person name="Kwak M.-J."/>
        </authorList>
    </citation>
    <scope>NUCLEOTIDE SEQUENCE [LARGE SCALE GENOMIC DNA]</scope>
    <source>
        <strain evidence="1 2">DS-123</strain>
    </source>
</reference>
<proteinExistence type="predicted"/>
<dbReference type="Proteomes" id="UP000076830">
    <property type="component" value="Chromosome"/>
</dbReference>
<dbReference type="EMBL" id="CP015249">
    <property type="protein sequence ID" value="ANB19695.1"/>
    <property type="molecule type" value="Genomic_DNA"/>
</dbReference>
<name>A0A160DY42_9GAMM</name>
<protein>
    <submittedName>
        <fullName evidence="1">Uncharacterized protein</fullName>
    </submittedName>
</protein>